<feature type="transmembrane region" description="Helical" evidence="2">
    <location>
        <begin position="55"/>
        <end position="75"/>
    </location>
</feature>
<feature type="transmembrane region" description="Helical" evidence="2">
    <location>
        <begin position="142"/>
        <end position="167"/>
    </location>
</feature>
<dbReference type="InterPro" id="IPR011701">
    <property type="entry name" value="MFS"/>
</dbReference>
<dbReference type="PROSITE" id="PS50850">
    <property type="entry name" value="MFS"/>
    <property type="match status" value="1"/>
</dbReference>
<dbReference type="SUPFAM" id="SSF103473">
    <property type="entry name" value="MFS general substrate transporter"/>
    <property type="match status" value="1"/>
</dbReference>
<feature type="transmembrane region" description="Helical" evidence="2">
    <location>
        <begin position="314"/>
        <end position="335"/>
    </location>
</feature>
<dbReference type="Proteomes" id="UP000887568">
    <property type="component" value="Unplaced"/>
</dbReference>
<dbReference type="Gene3D" id="1.20.1250.20">
    <property type="entry name" value="MFS general substrate transporter like domains"/>
    <property type="match status" value="2"/>
</dbReference>
<dbReference type="OMA" id="SYFGREN"/>
<dbReference type="PANTHER" id="PTHR11360">
    <property type="entry name" value="MONOCARBOXYLATE TRANSPORTER"/>
    <property type="match status" value="1"/>
</dbReference>
<sequence length="431" mass="46411">MGQKISCRLTGKAGGWAGPVAVLTMWTYCFMSTGVIKALGVMLPTLRDQFETKSWVIGWITSMVVAMSGFIGPFVGPLVRRFGASGVIMTCGAMLGLASIAGSFAIATYQLALAYTLLAGAGLGMSDVISKQVVGRCFDQNHATAIGIARTGASMGLFISAPVVQILLDAYGWRGTMLLMGAICSHMILCGALMHQYGSSKPRNEDYQEIQGVSDFSSAIHPANLLSSLCTIWKSFVVNLDLKLFLDIRFWLTAIIYCNSKFAIDMWKIYFVSSVVSRGFSLEDAAAFVAVGGVGSLVSKLAQGFIVDRGILPCWAVMAIGLGCGTVSFCTTPWLKSYWSIMLLSSLLLMTGYGLTICIDVAVKQMLGVDLLAGVYGWIGILTTILRCTLGFLPGLMYDYSGSYNAPFFFLGCMCMPSLFSVLVLRYKQLV</sequence>
<feature type="transmembrane region" description="Helical" evidence="2">
    <location>
        <begin position="173"/>
        <end position="194"/>
    </location>
</feature>
<dbReference type="PANTHER" id="PTHR11360:SF303">
    <property type="entry name" value="MAJOR FACILITATOR SUPERFAMILY (MFS) PROFILE DOMAIN-CONTAINING PROTEIN"/>
    <property type="match status" value="1"/>
</dbReference>
<name>A0A914BMQ6_PATMI</name>
<keyword evidence="2" id="KW-0812">Transmembrane</keyword>
<dbReference type="AlphaFoldDB" id="A0A914BMQ6"/>
<feature type="transmembrane region" description="Helical" evidence="2">
    <location>
        <begin position="404"/>
        <end position="425"/>
    </location>
</feature>
<keyword evidence="2" id="KW-0472">Membrane</keyword>
<evidence type="ECO:0000256" key="1">
    <source>
        <dbReference type="ARBA" id="ARBA00004141"/>
    </source>
</evidence>
<reference evidence="4" key="1">
    <citation type="submission" date="2022-11" db="UniProtKB">
        <authorList>
            <consortium name="EnsemblMetazoa"/>
        </authorList>
    </citation>
    <scope>IDENTIFICATION</scope>
</reference>
<dbReference type="InterPro" id="IPR020846">
    <property type="entry name" value="MFS_dom"/>
</dbReference>
<feature type="transmembrane region" description="Helical" evidence="2">
    <location>
        <begin position="341"/>
        <end position="363"/>
    </location>
</feature>
<feature type="transmembrane region" description="Helical" evidence="2">
    <location>
        <begin position="112"/>
        <end position="130"/>
    </location>
</feature>
<dbReference type="InterPro" id="IPR050327">
    <property type="entry name" value="Proton-linked_MCT"/>
</dbReference>
<dbReference type="EnsemblMetazoa" id="XM_038220824.1">
    <property type="protein sequence ID" value="XP_038076752.1"/>
    <property type="gene ID" value="LOC119744737"/>
</dbReference>
<dbReference type="GO" id="GO:0008028">
    <property type="term" value="F:monocarboxylic acid transmembrane transporter activity"/>
    <property type="evidence" value="ECO:0007669"/>
    <property type="project" value="TreeGrafter"/>
</dbReference>
<feature type="transmembrane region" description="Helical" evidence="2">
    <location>
        <begin position="87"/>
        <end position="106"/>
    </location>
</feature>
<feature type="domain" description="Major facilitator superfamily (MFS) profile" evidence="3">
    <location>
        <begin position="21"/>
        <end position="430"/>
    </location>
</feature>
<dbReference type="Pfam" id="PF07690">
    <property type="entry name" value="MFS_1"/>
    <property type="match status" value="1"/>
</dbReference>
<accession>A0A914BMQ6</accession>
<organism evidence="4 5">
    <name type="scientific">Patiria miniata</name>
    <name type="common">Bat star</name>
    <name type="synonym">Asterina miniata</name>
    <dbReference type="NCBI Taxonomy" id="46514"/>
    <lineage>
        <taxon>Eukaryota</taxon>
        <taxon>Metazoa</taxon>
        <taxon>Echinodermata</taxon>
        <taxon>Eleutherozoa</taxon>
        <taxon>Asterozoa</taxon>
        <taxon>Asteroidea</taxon>
        <taxon>Valvatacea</taxon>
        <taxon>Valvatida</taxon>
        <taxon>Asterinidae</taxon>
        <taxon>Patiria</taxon>
    </lineage>
</organism>
<feature type="transmembrane region" description="Helical" evidence="2">
    <location>
        <begin position="375"/>
        <end position="398"/>
    </location>
</feature>
<evidence type="ECO:0000313" key="5">
    <source>
        <dbReference type="Proteomes" id="UP000887568"/>
    </source>
</evidence>
<feature type="transmembrane region" description="Helical" evidence="2">
    <location>
        <begin position="20"/>
        <end position="43"/>
    </location>
</feature>
<dbReference type="GeneID" id="119744737"/>
<evidence type="ECO:0000259" key="3">
    <source>
        <dbReference type="PROSITE" id="PS50850"/>
    </source>
</evidence>
<keyword evidence="2" id="KW-1133">Transmembrane helix</keyword>
<comment type="subcellular location">
    <subcellularLocation>
        <location evidence="1">Membrane</location>
        <topology evidence="1">Multi-pass membrane protein</topology>
    </subcellularLocation>
</comment>
<proteinExistence type="predicted"/>
<dbReference type="InterPro" id="IPR036259">
    <property type="entry name" value="MFS_trans_sf"/>
</dbReference>
<dbReference type="OrthoDB" id="5667at2759"/>
<dbReference type="GO" id="GO:0016020">
    <property type="term" value="C:membrane"/>
    <property type="evidence" value="ECO:0007669"/>
    <property type="project" value="UniProtKB-SubCell"/>
</dbReference>
<evidence type="ECO:0000313" key="4">
    <source>
        <dbReference type="EnsemblMetazoa" id="XP_038076752.1"/>
    </source>
</evidence>
<protein>
    <recommendedName>
        <fullName evidence="3">Major facilitator superfamily (MFS) profile domain-containing protein</fullName>
    </recommendedName>
</protein>
<dbReference type="RefSeq" id="XP_038076752.1">
    <property type="nucleotide sequence ID" value="XM_038220824.1"/>
</dbReference>
<keyword evidence="5" id="KW-1185">Reference proteome</keyword>
<evidence type="ECO:0000256" key="2">
    <source>
        <dbReference type="SAM" id="Phobius"/>
    </source>
</evidence>